<reference evidence="4" key="1">
    <citation type="submission" date="2020-09" db="EMBL/GenBank/DDBJ databases">
        <title>Genome-Enabled Discovery of Anthraquinone Biosynthesis in Senna tora.</title>
        <authorList>
            <person name="Kang S.-H."/>
            <person name="Pandey R.P."/>
            <person name="Lee C.-M."/>
            <person name="Sim J.-S."/>
            <person name="Jeong J.-T."/>
            <person name="Choi B.-S."/>
            <person name="Jung M."/>
            <person name="Ginzburg D."/>
            <person name="Zhao K."/>
            <person name="Won S.Y."/>
            <person name="Oh T.-J."/>
            <person name="Yu Y."/>
            <person name="Kim N.-H."/>
            <person name="Lee O.R."/>
            <person name="Lee T.-H."/>
            <person name="Bashyal P."/>
            <person name="Kim T.-S."/>
            <person name="Lee W.-H."/>
            <person name="Kawkins C."/>
            <person name="Kim C.-K."/>
            <person name="Kim J.S."/>
            <person name="Ahn B.O."/>
            <person name="Rhee S.Y."/>
            <person name="Sohng J.K."/>
        </authorList>
    </citation>
    <scope>NUCLEOTIDE SEQUENCE</scope>
    <source>
        <tissue evidence="4">Leaf</tissue>
    </source>
</reference>
<sequence>MCSKIATDPAPPETEEELDNLVRSKKKIRKTDGTTSTEEISARNQERLDCDSPQKSEFKRKKTYRGAVTGEDESTEIQDHEGVGDEDMAEEEEEEEISDDNANKGKGQKGKKQFVDPDAGKGILVEKIDAIPNFTLTEKEWERVKKPFNKSLIIKLFGKTIGFNFLLKKVNQLWSHAGEVNLVDLGEEVYLAMFDFNNDFVKALEGGPWVVLDHYLTIRTWSRMFDPKTEKITKIVAWVRLPELPIELYDEYFLTTLGNQIGTLVKIDHNTELQARGKSHDGGNNYGNWIFAQKIRRGRRNRARGNPNDSTQGENTLGKDQKSMQISSRYAALENLNEENIGTNNMQGSTSMDQDDKAKEHNQVVVFKANSPLRTNSEVNIMGTKEPEFTFNTQAIDSTNKNQADCNKIGGPRPKIKRVSNYDSQGTLVKKIGVAPKVLVYGDEEELEQWLEAEINKVTRPEGKPPDRMEVNTSTQQNVETSMVNMYGEGSKEPPDRGGRVEEKTATKIDDEAENVRGLKARDVWNCRGAAGKKFFNALKEIRRINKPDIICLFETRISGLKAKNVIKRIGFQNSIINEARGFSGGIWVLWNNNHNVKCIQNKEQFIHLEVHDHSNTWGFIPVYASPNGNTRNVLWQELEGICANYDLPLLLAGDFNKIKSANEQKGGAKPNLNRCAKFTDWINACNLVDMDFEGPRFTWIWGQRSGMERCFKKLDHALCTSSWRTLFEEATAKSLIRLHSDHHPILINTDGSEIPTKKPFRFEACWLQHQDFSNLIKEVWNEEEDTNTMLTKLTPIILQWNKTTFGNIFRKKNRLMSRIDGIQRAADRRENNFLIQLEKELKKELDEVLKHEEILWFQKSRGQWIHDGDKNTRLYHTKTIVRRRKNKIKTLKNEDGEWVEDKEKIKEMALSFYNNLFREEVKDRGEINHITSWPTIIEVMLSKYHKRCKDLDNLAFKSGDSRLWKAITNNWPLIHNNTGWAIGNGNTVKFWTDNWLSNDNDWKIDELRNYLPHDIVA</sequence>
<accession>A0A834W9H5</accession>
<dbReference type="PANTHER" id="PTHR35218">
    <property type="entry name" value="RNASE H DOMAIN-CONTAINING PROTEIN"/>
    <property type="match status" value="1"/>
</dbReference>
<dbReference type="Pfam" id="PF03372">
    <property type="entry name" value="Exo_endo_phos"/>
    <property type="match status" value="1"/>
</dbReference>
<gene>
    <name evidence="4" type="ORF">G2W53_034399</name>
</gene>
<dbReference type="PANTHER" id="PTHR35218:SF9">
    <property type="entry name" value="ENDONUCLEASE_EXONUCLEASE_PHOSPHATASE DOMAIN-CONTAINING PROTEIN"/>
    <property type="match status" value="1"/>
</dbReference>
<evidence type="ECO:0000313" key="5">
    <source>
        <dbReference type="Proteomes" id="UP000634136"/>
    </source>
</evidence>
<evidence type="ECO:0000313" key="4">
    <source>
        <dbReference type="EMBL" id="KAF7813423.1"/>
    </source>
</evidence>
<dbReference type="Gene3D" id="3.60.10.10">
    <property type="entry name" value="Endonuclease/exonuclease/phosphatase"/>
    <property type="match status" value="1"/>
</dbReference>
<feature type="compositionally biased region" description="Basic and acidic residues" evidence="1">
    <location>
        <begin position="40"/>
        <end position="57"/>
    </location>
</feature>
<feature type="region of interest" description="Disordered" evidence="1">
    <location>
        <begin position="1"/>
        <end position="115"/>
    </location>
</feature>
<organism evidence="4 5">
    <name type="scientific">Senna tora</name>
    <dbReference type="NCBI Taxonomy" id="362788"/>
    <lineage>
        <taxon>Eukaryota</taxon>
        <taxon>Viridiplantae</taxon>
        <taxon>Streptophyta</taxon>
        <taxon>Embryophyta</taxon>
        <taxon>Tracheophyta</taxon>
        <taxon>Spermatophyta</taxon>
        <taxon>Magnoliopsida</taxon>
        <taxon>eudicotyledons</taxon>
        <taxon>Gunneridae</taxon>
        <taxon>Pentapetalae</taxon>
        <taxon>rosids</taxon>
        <taxon>fabids</taxon>
        <taxon>Fabales</taxon>
        <taxon>Fabaceae</taxon>
        <taxon>Caesalpinioideae</taxon>
        <taxon>Cassia clade</taxon>
        <taxon>Senna</taxon>
    </lineage>
</organism>
<keyword evidence="5" id="KW-1185">Reference proteome</keyword>
<proteinExistence type="predicted"/>
<name>A0A834W9H5_9FABA</name>
<dbReference type="InterPro" id="IPR025558">
    <property type="entry name" value="DUF4283"/>
</dbReference>
<dbReference type="InterPro" id="IPR005135">
    <property type="entry name" value="Endo/exonuclease/phosphatase"/>
</dbReference>
<dbReference type="Proteomes" id="UP000634136">
    <property type="component" value="Unassembled WGS sequence"/>
</dbReference>
<feature type="domain" description="DUF4283" evidence="3">
    <location>
        <begin position="148"/>
        <end position="228"/>
    </location>
</feature>
<dbReference type="OrthoDB" id="999895at2759"/>
<feature type="compositionally biased region" description="Acidic residues" evidence="1">
    <location>
        <begin position="84"/>
        <end position="99"/>
    </location>
</feature>
<feature type="region of interest" description="Disordered" evidence="1">
    <location>
        <begin position="297"/>
        <end position="323"/>
    </location>
</feature>
<dbReference type="InterPro" id="IPR036691">
    <property type="entry name" value="Endo/exonu/phosph_ase_sf"/>
</dbReference>
<feature type="domain" description="Endonuclease/exonuclease/phosphatase" evidence="2">
    <location>
        <begin position="525"/>
        <end position="730"/>
    </location>
</feature>
<evidence type="ECO:0000256" key="1">
    <source>
        <dbReference type="SAM" id="MobiDB-lite"/>
    </source>
</evidence>
<dbReference type="GO" id="GO:0003824">
    <property type="term" value="F:catalytic activity"/>
    <property type="evidence" value="ECO:0007669"/>
    <property type="project" value="InterPro"/>
</dbReference>
<dbReference type="Pfam" id="PF14111">
    <property type="entry name" value="DUF4283"/>
    <property type="match status" value="1"/>
</dbReference>
<evidence type="ECO:0000259" key="3">
    <source>
        <dbReference type="Pfam" id="PF14111"/>
    </source>
</evidence>
<dbReference type="SUPFAM" id="SSF56219">
    <property type="entry name" value="DNase I-like"/>
    <property type="match status" value="1"/>
</dbReference>
<evidence type="ECO:0000259" key="2">
    <source>
        <dbReference type="Pfam" id="PF03372"/>
    </source>
</evidence>
<protein>
    <submittedName>
        <fullName evidence="4">Ribonuclease H</fullName>
    </submittedName>
</protein>
<comment type="caution">
    <text evidence="4">The sequence shown here is derived from an EMBL/GenBank/DDBJ whole genome shotgun (WGS) entry which is preliminary data.</text>
</comment>
<dbReference type="AlphaFoldDB" id="A0A834W9H5"/>
<dbReference type="EMBL" id="JAAIUW010000010">
    <property type="protein sequence ID" value="KAF7813423.1"/>
    <property type="molecule type" value="Genomic_DNA"/>
</dbReference>